<dbReference type="AlphaFoldDB" id="A0A061QVE7"/>
<evidence type="ECO:0000256" key="1">
    <source>
        <dbReference type="SAM" id="MobiDB-lite"/>
    </source>
</evidence>
<evidence type="ECO:0000313" key="2">
    <source>
        <dbReference type="EMBL" id="JAC63663.1"/>
    </source>
</evidence>
<accession>A0A061QVE7</accession>
<sequence>DPSLSGQLPRHSGPRPCLFALPRPMCWRRLGAAAVCCADRSDPGRDGRVAGVAPDSEQVLRLKSPSMTPSSALPPINPSCSRLGTALQNRHS</sequence>
<name>A0A061QVE7_9CHLO</name>
<reference evidence="2" key="1">
    <citation type="submission" date="2014-05" db="EMBL/GenBank/DDBJ databases">
        <title>The transcriptome of the halophilic microalga Tetraselmis sp. GSL018 isolated from the Great Salt Lake, Utah.</title>
        <authorList>
            <person name="Jinkerson R.E."/>
            <person name="D'Adamo S."/>
            <person name="Posewitz M.C."/>
        </authorList>
    </citation>
    <scope>NUCLEOTIDE SEQUENCE</scope>
    <source>
        <strain evidence="2">GSL018</strain>
    </source>
</reference>
<dbReference type="EMBL" id="GBEZ01023208">
    <property type="protein sequence ID" value="JAC63663.1"/>
    <property type="molecule type" value="Transcribed_RNA"/>
</dbReference>
<feature type="compositionally biased region" description="Polar residues" evidence="1">
    <location>
        <begin position="78"/>
        <end position="92"/>
    </location>
</feature>
<proteinExistence type="predicted"/>
<organism evidence="2">
    <name type="scientific">Tetraselmis sp. GSL018</name>
    <dbReference type="NCBI Taxonomy" id="582737"/>
    <lineage>
        <taxon>Eukaryota</taxon>
        <taxon>Viridiplantae</taxon>
        <taxon>Chlorophyta</taxon>
        <taxon>core chlorophytes</taxon>
        <taxon>Chlorodendrophyceae</taxon>
        <taxon>Chlorodendrales</taxon>
        <taxon>Chlorodendraceae</taxon>
        <taxon>Tetraselmis</taxon>
    </lineage>
</organism>
<gene>
    <name evidence="2" type="ORF">TSPGSL018_20085</name>
</gene>
<feature type="region of interest" description="Disordered" evidence="1">
    <location>
        <begin position="65"/>
        <end position="92"/>
    </location>
</feature>
<protein>
    <submittedName>
        <fullName evidence="2">Uncharacterized protein</fullName>
    </submittedName>
</protein>
<feature type="non-terminal residue" evidence="2">
    <location>
        <position position="1"/>
    </location>
</feature>